<dbReference type="Proteomes" id="UP001163152">
    <property type="component" value="Chromosome"/>
</dbReference>
<dbReference type="InterPro" id="IPR006438">
    <property type="entry name" value="HAD-SF_TIGR01548"/>
</dbReference>
<organism evidence="1 2">
    <name type="scientific">Thermocoleostomius sinensis A174</name>
    <dbReference type="NCBI Taxonomy" id="2016057"/>
    <lineage>
        <taxon>Bacteria</taxon>
        <taxon>Bacillati</taxon>
        <taxon>Cyanobacteriota</taxon>
        <taxon>Cyanophyceae</taxon>
        <taxon>Oculatellales</taxon>
        <taxon>Oculatellaceae</taxon>
        <taxon>Thermocoleostomius</taxon>
    </lineage>
</organism>
<proteinExistence type="predicted"/>
<keyword evidence="1" id="KW-0378">Hydrolase</keyword>
<dbReference type="SUPFAM" id="SSF56784">
    <property type="entry name" value="HAD-like"/>
    <property type="match status" value="1"/>
</dbReference>
<evidence type="ECO:0000313" key="2">
    <source>
        <dbReference type="Proteomes" id="UP001163152"/>
    </source>
</evidence>
<accession>A0A9E9CA97</accession>
<dbReference type="GO" id="GO:0016787">
    <property type="term" value="F:hydrolase activity"/>
    <property type="evidence" value="ECO:0007669"/>
    <property type="project" value="UniProtKB-KW"/>
</dbReference>
<dbReference type="EMBL" id="CP113797">
    <property type="protein sequence ID" value="WAL58670.1"/>
    <property type="molecule type" value="Genomic_DNA"/>
</dbReference>
<dbReference type="Gene3D" id="3.40.50.1000">
    <property type="entry name" value="HAD superfamily/HAD-like"/>
    <property type="match status" value="1"/>
</dbReference>
<dbReference type="NCBIfam" id="TIGR01548">
    <property type="entry name" value="HAD-SF-IA-hyp1"/>
    <property type="match status" value="1"/>
</dbReference>
<evidence type="ECO:0000313" key="1">
    <source>
        <dbReference type="EMBL" id="WAL58670.1"/>
    </source>
</evidence>
<keyword evidence="2" id="KW-1185">Reference proteome</keyword>
<name>A0A9E9CA97_9CYAN</name>
<dbReference type="AlphaFoldDB" id="A0A9E9CA97"/>
<dbReference type="InterPro" id="IPR023214">
    <property type="entry name" value="HAD_sf"/>
</dbReference>
<gene>
    <name evidence="1" type="ORF">OXH18_15990</name>
</gene>
<reference evidence="1" key="1">
    <citation type="submission" date="2022-12" db="EMBL/GenBank/DDBJ databases">
        <title>Polyphasic identification of a Novel Hot-Spring Cyanobacterium Ocullathermofonsia sinensis gen nov. sp. nov. and Genomic Insights on its Adaptations to the Thermal Habitat.</title>
        <authorList>
            <person name="Daroch M."/>
            <person name="Tang J."/>
            <person name="Jiang Y."/>
        </authorList>
    </citation>
    <scope>NUCLEOTIDE SEQUENCE</scope>
    <source>
        <strain evidence="1">PKUAC-SCTA174</strain>
    </source>
</reference>
<dbReference type="RefSeq" id="WP_268608096.1">
    <property type="nucleotide sequence ID" value="NZ_CP113797.1"/>
</dbReference>
<protein>
    <submittedName>
        <fullName evidence="1">TIGR01548 family HAD-type hydrolase</fullName>
    </submittedName>
</protein>
<sequence>MTSTSLTPTAIPSTATAIVVFDIDGVIRDVGNSYRRALADTVEQFTQGAYRPSQADIDALKAEGLWNNDWEASRELIYRYFEQQGSDRSQLDLDYDAIVAFFQQRYRGPNPDDPDSWTGYICQEPLLLQPSYLEQLTAANIAWGFFSGATRGSATYVLERRLRLTAPVLVAMEDAPGKPDPTGLFATVAALRSRNQIDAHVPVLYAGDTVADLQTVEQARSLQPQQRWIGVGILPPHAQQSPSYAAEYSQRLQAAGATIVLPSIEQLDSAQISSLIQT</sequence>
<dbReference type="KEGG" id="tsin:OXH18_15990"/>
<dbReference type="InterPro" id="IPR036412">
    <property type="entry name" value="HAD-like_sf"/>
</dbReference>
<dbReference type="Pfam" id="PF00702">
    <property type="entry name" value="Hydrolase"/>
    <property type="match status" value="1"/>
</dbReference>